<dbReference type="InterPro" id="IPR038717">
    <property type="entry name" value="Tc1-like_DDE_dom"/>
</dbReference>
<organism evidence="4 6">
    <name type="scientific">Phytophthora fragariae</name>
    <dbReference type="NCBI Taxonomy" id="53985"/>
    <lineage>
        <taxon>Eukaryota</taxon>
        <taxon>Sar</taxon>
        <taxon>Stramenopiles</taxon>
        <taxon>Oomycota</taxon>
        <taxon>Peronosporomycetes</taxon>
        <taxon>Peronosporales</taxon>
        <taxon>Peronosporaceae</taxon>
        <taxon>Phytophthora</taxon>
    </lineage>
</organism>
<evidence type="ECO:0000259" key="1">
    <source>
        <dbReference type="Pfam" id="PF13358"/>
    </source>
</evidence>
<gene>
    <name evidence="4" type="ORF">PF002_g19091</name>
    <name evidence="3" type="ORF">PF004_g17522</name>
    <name evidence="2" type="ORF">PF005_g18303</name>
</gene>
<name>A0A6A3Y2W8_9STRA</name>
<evidence type="ECO:0000313" key="2">
    <source>
        <dbReference type="EMBL" id="KAE9192847.1"/>
    </source>
</evidence>
<evidence type="ECO:0000313" key="6">
    <source>
        <dbReference type="Proteomes" id="UP000440367"/>
    </source>
</evidence>
<dbReference type="GO" id="GO:0003676">
    <property type="term" value="F:nucleic acid binding"/>
    <property type="evidence" value="ECO:0007669"/>
    <property type="project" value="InterPro"/>
</dbReference>
<protein>
    <recommendedName>
        <fullName evidence="1">Tc1-like transposase DDE domain-containing protein</fullName>
    </recommendedName>
</protein>
<proteinExistence type="predicted"/>
<dbReference type="OrthoDB" id="118472at2759"/>
<dbReference type="Proteomes" id="UP000440367">
    <property type="component" value="Unassembled WGS sequence"/>
</dbReference>
<evidence type="ECO:0000313" key="7">
    <source>
        <dbReference type="Proteomes" id="UP000476176"/>
    </source>
</evidence>
<comment type="caution">
    <text evidence="4">The sequence shown here is derived from an EMBL/GenBank/DDBJ whole genome shotgun (WGS) entry which is preliminary data.</text>
</comment>
<evidence type="ECO:0000313" key="4">
    <source>
        <dbReference type="EMBL" id="KAE9209493.1"/>
    </source>
</evidence>
<dbReference type="InterPro" id="IPR036397">
    <property type="entry name" value="RNaseH_sf"/>
</dbReference>
<dbReference type="EMBL" id="QXGB01001321">
    <property type="protein sequence ID" value="KAE9192847.1"/>
    <property type="molecule type" value="Genomic_DNA"/>
</dbReference>
<dbReference type="EMBL" id="QXGC01001318">
    <property type="protein sequence ID" value="KAE9205652.1"/>
    <property type="molecule type" value="Genomic_DNA"/>
</dbReference>
<feature type="domain" description="Tc1-like transposase DDE" evidence="1">
    <location>
        <begin position="18"/>
        <end position="145"/>
    </location>
</feature>
<sequence length="149" mass="17370">MLWAETHILTPGKYNEIFNLDGPDGYKYYWRDLRRPAQSYIRRENGGGSVMVSGAFSAEGESQLAVLRGRTLAHMSTLFRGYLLPFAHKHHGTDFLFQQDNASIHLSRETKQFMDEMDVKRMERHARSPDCNPIENVWGKIASRVYRYR</sequence>
<dbReference type="Proteomes" id="UP000476176">
    <property type="component" value="Unassembled WGS sequence"/>
</dbReference>
<evidence type="ECO:0000313" key="3">
    <source>
        <dbReference type="EMBL" id="KAE9205652.1"/>
    </source>
</evidence>
<keyword evidence="5" id="KW-1185">Reference proteome</keyword>
<dbReference type="Gene3D" id="3.30.420.10">
    <property type="entry name" value="Ribonuclease H-like superfamily/Ribonuclease H"/>
    <property type="match status" value="1"/>
</dbReference>
<accession>A0A6A3Y2W8</accession>
<reference evidence="5 6" key="1">
    <citation type="submission" date="2018-08" db="EMBL/GenBank/DDBJ databases">
        <title>Genomic investigation of the strawberry pathogen Phytophthora fragariae indicates pathogenicity is determined by transcriptional variation in three key races.</title>
        <authorList>
            <person name="Adams T.M."/>
            <person name="Armitage A.D."/>
            <person name="Sobczyk M.K."/>
            <person name="Bates H.J."/>
            <person name="Dunwell J.M."/>
            <person name="Nellist C.F."/>
            <person name="Harrison R.J."/>
        </authorList>
    </citation>
    <scope>NUCLEOTIDE SEQUENCE [LARGE SCALE GENOMIC DNA]</scope>
    <source>
        <strain evidence="4 6">BC-1</strain>
        <strain evidence="3 7">BC-23</strain>
        <strain evidence="2 5">NOV-27</strain>
    </source>
</reference>
<dbReference type="Pfam" id="PF13358">
    <property type="entry name" value="DDE_3"/>
    <property type="match status" value="1"/>
</dbReference>
<dbReference type="EMBL" id="QXGD01001296">
    <property type="protein sequence ID" value="KAE9209493.1"/>
    <property type="molecule type" value="Genomic_DNA"/>
</dbReference>
<evidence type="ECO:0000313" key="5">
    <source>
        <dbReference type="Proteomes" id="UP000433483"/>
    </source>
</evidence>
<dbReference type="Proteomes" id="UP000433483">
    <property type="component" value="Unassembled WGS sequence"/>
</dbReference>
<dbReference type="AlphaFoldDB" id="A0A6A3Y2W8"/>